<dbReference type="PATRIC" id="fig|935700.4.peg.1001"/>
<protein>
    <submittedName>
        <fullName evidence="2">Uncharacterized protein</fullName>
    </submittedName>
</protein>
<organism evidence="2 3">
    <name type="scientific">Jannaschia aquimarina</name>
    <dbReference type="NCBI Taxonomy" id="935700"/>
    <lineage>
        <taxon>Bacteria</taxon>
        <taxon>Pseudomonadati</taxon>
        <taxon>Pseudomonadota</taxon>
        <taxon>Alphaproteobacteria</taxon>
        <taxon>Rhodobacterales</taxon>
        <taxon>Roseobacteraceae</taxon>
        <taxon>Jannaschia</taxon>
    </lineage>
</organism>
<evidence type="ECO:0000313" key="2">
    <source>
        <dbReference type="EMBL" id="KIT17227.1"/>
    </source>
</evidence>
<dbReference type="RefSeq" id="WP_052500779.1">
    <property type="nucleotide sequence ID" value="NZ_FZPF01000007.1"/>
</dbReference>
<dbReference type="STRING" id="935700.jaqu_09580"/>
<proteinExistence type="predicted"/>
<dbReference type="Gene3D" id="1.10.287.1490">
    <property type="match status" value="1"/>
</dbReference>
<evidence type="ECO:0000256" key="1">
    <source>
        <dbReference type="SAM" id="MobiDB-lite"/>
    </source>
</evidence>
<feature type="region of interest" description="Disordered" evidence="1">
    <location>
        <begin position="54"/>
        <end position="73"/>
    </location>
</feature>
<reference evidence="2 3" key="1">
    <citation type="submission" date="2015-02" db="EMBL/GenBank/DDBJ databases">
        <title>Genome Sequence of Jannaschia aquimarina DSM28248, a member of the Roseobacter clade.</title>
        <authorList>
            <person name="Voget S."/>
            <person name="Daniel R."/>
        </authorList>
    </citation>
    <scope>NUCLEOTIDE SEQUENCE [LARGE SCALE GENOMIC DNA]</scope>
    <source>
        <strain evidence="2 3">GSW-M26</strain>
    </source>
</reference>
<dbReference type="EMBL" id="JYFE01000020">
    <property type="protein sequence ID" value="KIT17227.1"/>
    <property type="molecule type" value="Genomic_DNA"/>
</dbReference>
<comment type="caution">
    <text evidence="2">The sequence shown here is derived from an EMBL/GenBank/DDBJ whole genome shotgun (WGS) entry which is preliminary data.</text>
</comment>
<gene>
    <name evidence="2" type="ORF">jaqu_09580</name>
</gene>
<dbReference type="Proteomes" id="UP000032232">
    <property type="component" value="Unassembled WGS sequence"/>
</dbReference>
<name>A0A0D1CR25_9RHOB</name>
<keyword evidence="3" id="KW-1185">Reference proteome</keyword>
<sequence>MADEAMLREKLERLEAALNTMEGALDRPAPVDRSAELEAAKADLEAAQARIAELEGAQASSAPTTGGDVDRMRTSLEALAQANEQLRAQTDGSVDASLRAELDALKAAREMDLSEMRALLAELEPMLESA</sequence>
<dbReference type="AlphaFoldDB" id="A0A0D1CR25"/>
<accession>A0A0D1CR25</accession>
<evidence type="ECO:0000313" key="3">
    <source>
        <dbReference type="Proteomes" id="UP000032232"/>
    </source>
</evidence>